<proteinExistence type="predicted"/>
<name>A0A0F9H8Y8_9ZZZZ</name>
<dbReference type="EMBL" id="LAZR01015734">
    <property type="protein sequence ID" value="KKM07594.1"/>
    <property type="molecule type" value="Genomic_DNA"/>
</dbReference>
<sequence length="664" mass="73037">MTRQSAIYGGQNITQEAATCRYDKGVSFEKGQQVYLADGELVPWDYNMPKFHSQGTVEDSGKHSGVTSLRFAGTSTGCLWIRYCFELDSGGMFVISNGNVTTKQGGSGIFAMVFEVNMNPREREFLDVTQDFLSINASYSNGNISVTPLPSYNDATYEYFALEYYRNSSGIVTLLRVHKTTKAITRTVERAIAVSSQLRLMFVDTVNDYLYYQASSSVYRVSFDTAGWATPGALETLTFLTDFTDKGWPDDISNSNNAYFWDADNDVCYYMRWSSSVYSTDAAQYEAARDVWKITFDGTTFTSELIEERVIHSYQGAQCVNYCGGGMYHKAGTSPARGYSGIYHIDPSTNDITDFADQLNLNSLWFVSDLQHSLKWPVQQSINVGYAFNQANSNNFVAFQGIVGGRLFQQGLSYEAGEVHPGQDHIYLCSHIMNHLLGRNAAIATYDRFVILYVSEDVDYYYGIMMHGHAAASSFYPKSAFRVRKNSDMFSIGPIGRALTSSSIYHPASARLLLTANIGEGETVTIGSKTYTFQGTLTNVDGNVHIGANALASLANLRDAINLWSGAGTNYASSMTLHPEVLIRQALTSIVNPEAGTSDDWLEFTTKDSVTAATANALASTETSAVASFKDTTMNGAQDGGKFTLERYEGATLIGSDDITQSYG</sequence>
<reference evidence="1" key="1">
    <citation type="journal article" date="2015" name="Nature">
        <title>Complex archaea that bridge the gap between prokaryotes and eukaryotes.</title>
        <authorList>
            <person name="Spang A."/>
            <person name="Saw J.H."/>
            <person name="Jorgensen S.L."/>
            <person name="Zaremba-Niedzwiedzka K."/>
            <person name="Martijn J."/>
            <person name="Lind A.E."/>
            <person name="van Eijk R."/>
            <person name="Schleper C."/>
            <person name="Guy L."/>
            <person name="Ettema T.J."/>
        </authorList>
    </citation>
    <scope>NUCLEOTIDE SEQUENCE</scope>
</reference>
<protein>
    <submittedName>
        <fullName evidence="1">Uncharacterized protein</fullName>
    </submittedName>
</protein>
<feature type="non-terminal residue" evidence="1">
    <location>
        <position position="664"/>
    </location>
</feature>
<dbReference type="AlphaFoldDB" id="A0A0F9H8Y8"/>
<comment type="caution">
    <text evidence="1">The sequence shown here is derived from an EMBL/GenBank/DDBJ whole genome shotgun (WGS) entry which is preliminary data.</text>
</comment>
<accession>A0A0F9H8Y8</accession>
<gene>
    <name evidence="1" type="ORF">LCGC14_1732380</name>
</gene>
<organism evidence="1">
    <name type="scientific">marine sediment metagenome</name>
    <dbReference type="NCBI Taxonomy" id="412755"/>
    <lineage>
        <taxon>unclassified sequences</taxon>
        <taxon>metagenomes</taxon>
        <taxon>ecological metagenomes</taxon>
    </lineage>
</organism>
<evidence type="ECO:0000313" key="1">
    <source>
        <dbReference type="EMBL" id="KKM07594.1"/>
    </source>
</evidence>